<sequence>MIYHIKRYIEMRLNCEVKIENNHITSEYDPKAEVTEDNDDDDDDNDDDDDDNNDDDDDDDDKTRFVFFYRSGVSPGTRLRANYSKLIR</sequence>
<feature type="compositionally biased region" description="Acidic residues" evidence="1">
    <location>
        <begin position="35"/>
        <end position="60"/>
    </location>
</feature>
<evidence type="ECO:0000313" key="3">
    <source>
        <dbReference type="Proteomes" id="UP001607303"/>
    </source>
</evidence>
<feature type="compositionally biased region" description="Basic and acidic residues" evidence="1">
    <location>
        <begin position="20"/>
        <end position="34"/>
    </location>
</feature>
<organism evidence="2 3">
    <name type="scientific">Vespula maculifrons</name>
    <name type="common">Eastern yellow jacket</name>
    <name type="synonym">Wasp</name>
    <dbReference type="NCBI Taxonomy" id="7453"/>
    <lineage>
        <taxon>Eukaryota</taxon>
        <taxon>Metazoa</taxon>
        <taxon>Ecdysozoa</taxon>
        <taxon>Arthropoda</taxon>
        <taxon>Hexapoda</taxon>
        <taxon>Insecta</taxon>
        <taxon>Pterygota</taxon>
        <taxon>Neoptera</taxon>
        <taxon>Endopterygota</taxon>
        <taxon>Hymenoptera</taxon>
        <taxon>Apocrita</taxon>
        <taxon>Aculeata</taxon>
        <taxon>Vespoidea</taxon>
        <taxon>Vespidae</taxon>
        <taxon>Vespinae</taxon>
        <taxon>Vespula</taxon>
    </lineage>
</organism>
<reference evidence="2 3" key="1">
    <citation type="journal article" date="2024" name="Ann. Entomol. Soc. Am.">
        <title>Genomic analyses of the southern and eastern yellowjacket wasps (Hymenoptera: Vespidae) reveal evolutionary signatures of social life.</title>
        <authorList>
            <person name="Catto M.A."/>
            <person name="Caine P.B."/>
            <person name="Orr S.E."/>
            <person name="Hunt B.G."/>
            <person name="Goodisman M.A.D."/>
        </authorList>
    </citation>
    <scope>NUCLEOTIDE SEQUENCE [LARGE SCALE GENOMIC DNA]</scope>
    <source>
        <strain evidence="2">232</strain>
        <tissue evidence="2">Head and thorax</tissue>
    </source>
</reference>
<feature type="region of interest" description="Disordered" evidence="1">
    <location>
        <begin position="20"/>
        <end position="62"/>
    </location>
</feature>
<dbReference type="AlphaFoldDB" id="A0ABD2CCD3"/>
<proteinExistence type="predicted"/>
<comment type="caution">
    <text evidence="2">The sequence shown here is derived from an EMBL/GenBank/DDBJ whole genome shotgun (WGS) entry which is preliminary data.</text>
</comment>
<gene>
    <name evidence="2" type="ORF">V1477_008210</name>
</gene>
<dbReference type="EMBL" id="JAYRBN010000056">
    <property type="protein sequence ID" value="KAL2742721.1"/>
    <property type="molecule type" value="Genomic_DNA"/>
</dbReference>
<name>A0ABD2CCD3_VESMC</name>
<keyword evidence="3" id="KW-1185">Reference proteome</keyword>
<evidence type="ECO:0000313" key="2">
    <source>
        <dbReference type="EMBL" id="KAL2742721.1"/>
    </source>
</evidence>
<evidence type="ECO:0000256" key="1">
    <source>
        <dbReference type="SAM" id="MobiDB-lite"/>
    </source>
</evidence>
<dbReference type="Proteomes" id="UP001607303">
    <property type="component" value="Unassembled WGS sequence"/>
</dbReference>
<protein>
    <submittedName>
        <fullName evidence="2">Uncharacterized protein</fullName>
    </submittedName>
</protein>
<accession>A0ABD2CCD3</accession>